<sequence length="249" mass="26565">MRRLLALTTTTLVCALAPSDTRPFLTLLDGSGSQRLPASMVDRFPTWLFDGAWQRVPDSDGFVNPHSCDDVWHASDLPEPAPRLCVGLHVRDGSLRHVFPAVDLDVDGYRNRGLKTVPRAHQWLAFSAALPTELNLYAGGHSYSATDTLGRVVEALATDAPDELGQGSHVIHAVVEGAPPLPPLLTSTEEQEARLVVFLADALFDARDAAEVERAGILDVLVLETAAGSASEHLPAAYAGLFAGRSSGA</sequence>
<evidence type="ECO:0000256" key="1">
    <source>
        <dbReference type="SAM" id="SignalP"/>
    </source>
</evidence>
<dbReference type="OrthoDB" id="10262585at2759"/>
<dbReference type="EMBL" id="CAKKNE010000002">
    <property type="protein sequence ID" value="CAH0367013.1"/>
    <property type="molecule type" value="Genomic_DNA"/>
</dbReference>
<dbReference type="AlphaFoldDB" id="A0A8J2S7M8"/>
<proteinExistence type="predicted"/>
<reference evidence="2" key="1">
    <citation type="submission" date="2021-11" db="EMBL/GenBank/DDBJ databases">
        <authorList>
            <consortium name="Genoscope - CEA"/>
            <person name="William W."/>
        </authorList>
    </citation>
    <scope>NUCLEOTIDE SEQUENCE</scope>
</reference>
<protein>
    <submittedName>
        <fullName evidence="2">Uncharacterized protein</fullName>
    </submittedName>
</protein>
<keyword evidence="3" id="KW-1185">Reference proteome</keyword>
<dbReference type="Proteomes" id="UP000789595">
    <property type="component" value="Unassembled WGS sequence"/>
</dbReference>
<name>A0A8J2S7M8_9STRA</name>
<evidence type="ECO:0000313" key="3">
    <source>
        <dbReference type="Proteomes" id="UP000789595"/>
    </source>
</evidence>
<keyword evidence="1" id="KW-0732">Signal</keyword>
<gene>
    <name evidence="2" type="ORF">PECAL_2P00060</name>
</gene>
<organism evidence="2 3">
    <name type="scientific">Pelagomonas calceolata</name>
    <dbReference type="NCBI Taxonomy" id="35677"/>
    <lineage>
        <taxon>Eukaryota</taxon>
        <taxon>Sar</taxon>
        <taxon>Stramenopiles</taxon>
        <taxon>Ochrophyta</taxon>
        <taxon>Pelagophyceae</taxon>
        <taxon>Pelagomonadales</taxon>
        <taxon>Pelagomonadaceae</taxon>
        <taxon>Pelagomonas</taxon>
    </lineage>
</organism>
<evidence type="ECO:0000313" key="2">
    <source>
        <dbReference type="EMBL" id="CAH0367013.1"/>
    </source>
</evidence>
<feature type="signal peptide" evidence="1">
    <location>
        <begin position="1"/>
        <end position="21"/>
    </location>
</feature>
<accession>A0A8J2S7M8</accession>
<comment type="caution">
    <text evidence="2">The sequence shown here is derived from an EMBL/GenBank/DDBJ whole genome shotgun (WGS) entry which is preliminary data.</text>
</comment>
<feature type="chain" id="PRO_5035191261" evidence="1">
    <location>
        <begin position="22"/>
        <end position="249"/>
    </location>
</feature>